<dbReference type="InParanoid" id="A0A4V3SIA7"/>
<evidence type="ECO:0000256" key="2">
    <source>
        <dbReference type="ARBA" id="ARBA00022723"/>
    </source>
</evidence>
<dbReference type="CDD" id="cd03379">
    <property type="entry name" value="beta_CA_cladeD"/>
    <property type="match status" value="1"/>
</dbReference>
<feature type="binding site" evidence="4">
    <location>
        <position position="40"/>
    </location>
    <ligand>
        <name>Zn(2+)</name>
        <dbReference type="ChEBI" id="CHEBI:29105"/>
    </ligand>
</feature>
<dbReference type="AlphaFoldDB" id="A0A4V3SIA7"/>
<evidence type="ECO:0000256" key="3">
    <source>
        <dbReference type="ARBA" id="ARBA00022833"/>
    </source>
</evidence>
<comment type="function">
    <text evidence="5">Reversible hydration of carbon dioxide.</text>
</comment>
<evidence type="ECO:0000256" key="4">
    <source>
        <dbReference type="PIRSR" id="PIRSR601765-1"/>
    </source>
</evidence>
<keyword evidence="7" id="KW-1185">Reference proteome</keyword>
<proteinExistence type="inferred from homology"/>
<dbReference type="PANTHER" id="PTHR43175:SF3">
    <property type="entry name" value="CARBON DISULFIDE HYDROLASE"/>
    <property type="match status" value="1"/>
</dbReference>
<protein>
    <recommendedName>
        <fullName evidence="5">Carbonic anhydrase</fullName>
        <ecNumber evidence="5">4.2.1.1</ecNumber>
    </recommendedName>
    <alternativeName>
        <fullName evidence="5">Carbonate dehydratase</fullName>
    </alternativeName>
</protein>
<name>A0A4V3SIA7_9PEZI</name>
<gene>
    <name evidence="6" type="ORF">EX30DRAFT_342580</name>
</gene>
<accession>A0A4V3SIA7</accession>
<dbReference type="OrthoDB" id="10248475at2759"/>
<evidence type="ECO:0000256" key="1">
    <source>
        <dbReference type="ARBA" id="ARBA00006217"/>
    </source>
</evidence>
<dbReference type="GO" id="GO:0004089">
    <property type="term" value="F:carbonate dehydratase activity"/>
    <property type="evidence" value="ECO:0007669"/>
    <property type="project" value="UniProtKB-UniRule"/>
</dbReference>
<keyword evidence="5" id="KW-0456">Lyase</keyword>
<comment type="cofactor">
    <cofactor evidence="4">
        <name>Zn(2+)</name>
        <dbReference type="ChEBI" id="CHEBI:29105"/>
    </cofactor>
    <text evidence="4">Binds 1 zinc ion per subunit.</text>
</comment>
<comment type="similarity">
    <text evidence="1 5">Belongs to the beta-class carbonic anhydrase family.</text>
</comment>
<sequence length="171" mass="18344">MSLVDNLVSANESYSSSLSDSEKSLPLPPGKKYAVVTCMDARLHPAKALGINLGDAHIIRNAGGSAQDALRSLTISQQLLGTEVVVVVKHTDCGMLTFTNADIKAVIARNLGEDAAHESEGADYLPFPELEDAVREDVQFLKSSPLVCDKAKQSVSGFVYEVETGRVRRVV</sequence>
<organism evidence="6 7">
    <name type="scientific">Ascodesmis nigricans</name>
    <dbReference type="NCBI Taxonomy" id="341454"/>
    <lineage>
        <taxon>Eukaryota</taxon>
        <taxon>Fungi</taxon>
        <taxon>Dikarya</taxon>
        <taxon>Ascomycota</taxon>
        <taxon>Pezizomycotina</taxon>
        <taxon>Pezizomycetes</taxon>
        <taxon>Pezizales</taxon>
        <taxon>Ascodesmidaceae</taxon>
        <taxon>Ascodesmis</taxon>
    </lineage>
</organism>
<dbReference type="EMBL" id="ML220133">
    <property type="protein sequence ID" value="TGZ79294.1"/>
    <property type="molecule type" value="Genomic_DNA"/>
</dbReference>
<dbReference type="STRING" id="341454.A0A4V3SIA7"/>
<feature type="binding site" evidence="4">
    <location>
        <position position="38"/>
    </location>
    <ligand>
        <name>Zn(2+)</name>
        <dbReference type="ChEBI" id="CHEBI:29105"/>
    </ligand>
</feature>
<dbReference type="Proteomes" id="UP000298138">
    <property type="component" value="Unassembled WGS sequence"/>
</dbReference>
<evidence type="ECO:0000313" key="6">
    <source>
        <dbReference type="EMBL" id="TGZ79294.1"/>
    </source>
</evidence>
<dbReference type="SUPFAM" id="SSF53056">
    <property type="entry name" value="beta-carbonic anhydrase, cab"/>
    <property type="match status" value="1"/>
</dbReference>
<feature type="binding site" evidence="4">
    <location>
        <position position="90"/>
    </location>
    <ligand>
        <name>Zn(2+)</name>
        <dbReference type="ChEBI" id="CHEBI:29105"/>
    </ligand>
</feature>
<evidence type="ECO:0000313" key="7">
    <source>
        <dbReference type="Proteomes" id="UP000298138"/>
    </source>
</evidence>
<dbReference type="EC" id="4.2.1.1" evidence="5"/>
<reference evidence="6 7" key="1">
    <citation type="submission" date="2019-04" db="EMBL/GenBank/DDBJ databases">
        <title>Comparative genomics and transcriptomics to analyze fruiting body development in filamentous ascomycetes.</title>
        <authorList>
            <consortium name="DOE Joint Genome Institute"/>
            <person name="Lutkenhaus R."/>
            <person name="Traeger S."/>
            <person name="Breuer J."/>
            <person name="Kuo A."/>
            <person name="Lipzen A."/>
            <person name="Pangilinan J."/>
            <person name="Dilworth D."/>
            <person name="Sandor L."/>
            <person name="Poggeler S."/>
            <person name="Barry K."/>
            <person name="Grigoriev I.V."/>
            <person name="Nowrousian M."/>
        </authorList>
    </citation>
    <scope>NUCLEOTIDE SEQUENCE [LARGE SCALE GENOMIC DNA]</scope>
    <source>
        <strain evidence="6 7">CBS 389.68</strain>
    </source>
</reference>
<evidence type="ECO:0000256" key="5">
    <source>
        <dbReference type="RuleBase" id="RU003956"/>
    </source>
</evidence>
<dbReference type="InterPro" id="IPR001765">
    <property type="entry name" value="Carbonic_anhydrase"/>
</dbReference>
<feature type="binding site" evidence="4">
    <location>
        <position position="93"/>
    </location>
    <ligand>
        <name>Zn(2+)</name>
        <dbReference type="ChEBI" id="CHEBI:29105"/>
    </ligand>
</feature>
<dbReference type="Gene3D" id="3.40.1050.10">
    <property type="entry name" value="Carbonic anhydrase"/>
    <property type="match status" value="1"/>
</dbReference>
<dbReference type="GO" id="GO:0008270">
    <property type="term" value="F:zinc ion binding"/>
    <property type="evidence" value="ECO:0007669"/>
    <property type="project" value="UniProtKB-UniRule"/>
</dbReference>
<dbReference type="InterPro" id="IPR036874">
    <property type="entry name" value="Carbonic_anhydrase_sf"/>
</dbReference>
<dbReference type="PANTHER" id="PTHR43175">
    <property type="entry name" value="CARBONIC ANHYDRASE"/>
    <property type="match status" value="1"/>
</dbReference>
<dbReference type="SMART" id="SM00947">
    <property type="entry name" value="Pro_CA"/>
    <property type="match status" value="1"/>
</dbReference>
<dbReference type="Pfam" id="PF00484">
    <property type="entry name" value="Pro_CA"/>
    <property type="match status" value="1"/>
</dbReference>
<keyword evidence="2 4" id="KW-0479">Metal-binding</keyword>
<comment type="catalytic activity">
    <reaction evidence="5">
        <text>hydrogencarbonate + H(+) = CO2 + H2O</text>
        <dbReference type="Rhea" id="RHEA:10748"/>
        <dbReference type="ChEBI" id="CHEBI:15377"/>
        <dbReference type="ChEBI" id="CHEBI:15378"/>
        <dbReference type="ChEBI" id="CHEBI:16526"/>
        <dbReference type="ChEBI" id="CHEBI:17544"/>
        <dbReference type="EC" id="4.2.1.1"/>
    </reaction>
</comment>
<keyword evidence="3 4" id="KW-0862">Zinc</keyword>